<accession>A0AAN9VES8</accession>
<feature type="domain" description="PDZ" evidence="9">
    <location>
        <begin position="606"/>
        <end position="697"/>
    </location>
</feature>
<feature type="compositionally biased region" description="Gly residues" evidence="6">
    <location>
        <begin position="253"/>
        <end position="309"/>
    </location>
</feature>
<evidence type="ECO:0000256" key="3">
    <source>
        <dbReference type="ARBA" id="ARBA00023018"/>
    </source>
</evidence>
<evidence type="ECO:0000256" key="1">
    <source>
        <dbReference type="ARBA" id="ARBA00022771"/>
    </source>
</evidence>
<feature type="region of interest" description="Disordered" evidence="6">
    <location>
        <begin position="915"/>
        <end position="936"/>
    </location>
</feature>
<dbReference type="PANTHER" id="PTHR12157:SF24">
    <property type="entry name" value="FIFE, ISOFORM D"/>
    <property type="match status" value="1"/>
</dbReference>
<dbReference type="InterPro" id="IPR036034">
    <property type="entry name" value="PDZ_sf"/>
</dbReference>
<dbReference type="GO" id="GO:0044325">
    <property type="term" value="F:transmembrane transporter binding"/>
    <property type="evidence" value="ECO:0007669"/>
    <property type="project" value="TreeGrafter"/>
</dbReference>
<dbReference type="SUPFAM" id="SSF57903">
    <property type="entry name" value="FYVE/PHD zinc finger"/>
    <property type="match status" value="1"/>
</dbReference>
<dbReference type="Gene3D" id="3.30.40.10">
    <property type="entry name" value="Zinc/RING finger domain, C3HC4 (zinc finger)"/>
    <property type="match status" value="1"/>
</dbReference>
<dbReference type="GO" id="GO:0048167">
    <property type="term" value="P:regulation of synaptic plasticity"/>
    <property type="evidence" value="ECO:0007669"/>
    <property type="project" value="TreeGrafter"/>
</dbReference>
<dbReference type="Gene3D" id="2.60.40.150">
    <property type="entry name" value="C2 domain"/>
    <property type="match status" value="2"/>
</dbReference>
<dbReference type="SUPFAM" id="SSF50156">
    <property type="entry name" value="PDZ domain-like"/>
    <property type="match status" value="1"/>
</dbReference>
<keyword evidence="1 5" id="KW-0479">Metal-binding</keyword>
<keyword evidence="3" id="KW-0770">Synapse</keyword>
<evidence type="ECO:0000313" key="11">
    <source>
        <dbReference type="Proteomes" id="UP001378592"/>
    </source>
</evidence>
<dbReference type="FunFam" id="2.30.42.10:FF:000204">
    <property type="entry name" value="Fife, isoform B"/>
    <property type="match status" value="1"/>
</dbReference>
<evidence type="ECO:0000259" key="9">
    <source>
        <dbReference type="PROSITE" id="PS50106"/>
    </source>
</evidence>
<feature type="region of interest" description="Disordered" evidence="6">
    <location>
        <begin position="727"/>
        <end position="747"/>
    </location>
</feature>
<feature type="domain" description="C2" evidence="7">
    <location>
        <begin position="754"/>
        <end position="878"/>
    </location>
</feature>
<feature type="domain" description="RING-type" evidence="8">
    <location>
        <begin position="98"/>
        <end position="146"/>
    </location>
</feature>
<feature type="region of interest" description="Disordered" evidence="6">
    <location>
        <begin position="971"/>
        <end position="1020"/>
    </location>
</feature>
<feature type="compositionally biased region" description="Polar residues" evidence="6">
    <location>
        <begin position="310"/>
        <end position="322"/>
    </location>
</feature>
<dbReference type="SMART" id="SM00239">
    <property type="entry name" value="C2"/>
    <property type="match status" value="2"/>
</dbReference>
<dbReference type="FunFam" id="2.60.40.150:FF:000202">
    <property type="entry name" value="Uncharacterized protein, isoform B"/>
    <property type="match status" value="1"/>
</dbReference>
<keyword evidence="11" id="KW-1185">Reference proteome</keyword>
<dbReference type="GO" id="GO:0042391">
    <property type="term" value="P:regulation of membrane potential"/>
    <property type="evidence" value="ECO:0007669"/>
    <property type="project" value="TreeGrafter"/>
</dbReference>
<evidence type="ECO:0000256" key="6">
    <source>
        <dbReference type="SAM" id="MobiDB-lite"/>
    </source>
</evidence>
<feature type="region of interest" description="Disordered" evidence="6">
    <location>
        <begin position="444"/>
        <end position="575"/>
    </location>
</feature>
<dbReference type="InterPro" id="IPR000008">
    <property type="entry name" value="C2_dom"/>
</dbReference>
<dbReference type="PROSITE" id="PS50004">
    <property type="entry name" value="C2"/>
    <property type="match status" value="2"/>
</dbReference>
<dbReference type="CDD" id="cd06714">
    <property type="entry name" value="PDZ_RIM-like"/>
    <property type="match status" value="1"/>
</dbReference>
<dbReference type="AlphaFoldDB" id="A0AAN9VES8"/>
<evidence type="ECO:0000259" key="8">
    <source>
        <dbReference type="PROSITE" id="PS50089"/>
    </source>
</evidence>
<feature type="domain" description="C2" evidence="7">
    <location>
        <begin position="1096"/>
        <end position="1214"/>
    </location>
</feature>
<dbReference type="Pfam" id="PF00168">
    <property type="entry name" value="C2"/>
    <property type="match status" value="2"/>
</dbReference>
<keyword evidence="1 5" id="KW-0863">Zinc-finger</keyword>
<dbReference type="Proteomes" id="UP001378592">
    <property type="component" value="Unassembled WGS sequence"/>
</dbReference>
<dbReference type="EMBL" id="JAZDUA010000225">
    <property type="protein sequence ID" value="KAK7863584.1"/>
    <property type="molecule type" value="Genomic_DNA"/>
</dbReference>
<feature type="region of interest" description="Disordered" evidence="6">
    <location>
        <begin position="1037"/>
        <end position="1094"/>
    </location>
</feature>
<feature type="compositionally biased region" description="Basic and acidic residues" evidence="6">
    <location>
        <begin position="222"/>
        <end position="244"/>
    </location>
</feature>
<feature type="compositionally biased region" description="Low complexity" evidence="6">
    <location>
        <begin position="550"/>
        <end position="569"/>
    </location>
</feature>
<dbReference type="InterPro" id="IPR011011">
    <property type="entry name" value="Znf_FYVE_PHD"/>
</dbReference>
<proteinExistence type="predicted"/>
<dbReference type="GO" id="GO:0031267">
    <property type="term" value="F:small GTPase binding"/>
    <property type="evidence" value="ECO:0007669"/>
    <property type="project" value="InterPro"/>
</dbReference>
<dbReference type="InterPro" id="IPR035892">
    <property type="entry name" value="C2_domain_sf"/>
</dbReference>
<protein>
    <recommendedName>
        <fullName evidence="12">Regulating synaptic membrane exocytosis protein 1</fullName>
    </recommendedName>
</protein>
<feature type="compositionally biased region" description="Low complexity" evidence="6">
    <location>
        <begin position="59"/>
        <end position="68"/>
    </location>
</feature>
<dbReference type="InterPro" id="IPR013083">
    <property type="entry name" value="Znf_RING/FYVE/PHD"/>
</dbReference>
<comment type="caution">
    <text evidence="10">The sequence shown here is derived from an EMBL/GenBank/DDBJ whole genome shotgun (WGS) entry which is preliminary data.</text>
</comment>
<feature type="compositionally biased region" description="Gly residues" evidence="6">
    <location>
        <begin position="403"/>
        <end position="423"/>
    </location>
</feature>
<dbReference type="GO" id="GO:0008270">
    <property type="term" value="F:zinc ion binding"/>
    <property type="evidence" value="ECO:0007669"/>
    <property type="project" value="UniProtKB-KW"/>
</dbReference>
<dbReference type="Pfam" id="PF00595">
    <property type="entry name" value="PDZ"/>
    <property type="match status" value="1"/>
</dbReference>
<dbReference type="SMART" id="SM00228">
    <property type="entry name" value="PDZ"/>
    <property type="match status" value="1"/>
</dbReference>
<dbReference type="InterPro" id="IPR001841">
    <property type="entry name" value="Znf_RING"/>
</dbReference>
<sequence>MLPTNVMSFMKKMVTTNETAVGAESAESGTALSKLRQTLSSSLMTAQDKVTKLSPVRQSASTETAATPTEDKTLPNDITAPKPQKPDVAKPVSRTGTCRVCLKSFKPDDFFRTCCECQQKVCEDCASYSKPDENEDESHWRCSICRRKLQSRAQPVMQQDSTDSLLDVPVLEALQRRHSDVKIGSSNLTVSGGGTGALGAGLAPPRSPELRRHSDVSPASLKELEKVAGERREELRWERELEWRQHKRPGPGSAAGGDGPGVGAGAGADGDAPGDGMGCAGDGGDAGDPGDAGGAGDGGDGSSIGGGNVTSGDGDSTEATPQQERRAFDSWDARLKPDGGEAVDHSGRPRASMGDVLALVSGDAGGGGGDEDDAWRRHRSRTARRKSRVTRQHSYDDELKNSSGGGGGDAGQLGGGPGGGDSGLGLPMSLPRRASAYDVYAVRSGGAESPGLGQGLASARLQGPQQAPSAGPGGGRCANGLGDAADDAAAAQAQAQAQRRPSFRAAGFELPSSPMSPEAGSPTAMSLGVDDERRSRRRGSQMVERALPQTPLSGAAAPGAARPSSTPPRNMDDLRQGSVAGEDIKIVIHDVDSDANFNSRPGAKRRVVLRRDPSDKAHRTRGFGMRVVGGKTGNDGRLFAYIVWTVPGGPAEKGGLQQGDKVLEWDGVPLTDRSFEEVCDVMDRAGEMVELVVEHATDLRMCDLLDEPTSMMTMSRKANESLVMQLEPEEKAPTSPTRRKLPKTPEQLAREKQVSGRVQLQVFYHDEKQELVVSVLAADDLASREDTGYGTLPEAYLKMRLLPITGDDCMVKSKVAEPAQNPIWNATFDFPNVPGETLMEKTIEVTLWDHCPDRESVFLGECVVELQKAFLEDRPVWYRLEDPRGLRMGKSPQASPRSSLAGEVAQRLLRRAEFGQQRSFSDDRESDEKASSPDLLHPDHAWMALSGCSSRRGSSQSEQLEVESYQLGRDFSRSLPGSRRSSFQSAQDAAKDPELPPPSYSKERRRSSCSRGMRDPDEILRNLKAVKGELMLRRTMSLSGNKLRRRSRDAQDAMMDVPEKNTSSSPSDDEDRWSSQEVQLGPGQVHPRGYRHTSGRHGELRLGLVMTKGHLELEVLAARNIVWEDRENPPDTYVKTYLREGERWLQKRKTRVVRHNLEPQFKQTLRYNASDVLGRTLLVMLWEHQKGFEHNQGLGGAEVALDKLQLTQTTTGWYTLFPIHSLGSDSNDSP</sequence>
<dbReference type="PANTHER" id="PTHR12157">
    <property type="entry name" value="REGULATING SYNAPTIC MEMBRANE EXOCYTOSIS PROTEIN"/>
    <property type="match status" value="1"/>
</dbReference>
<feature type="region of interest" description="Disordered" evidence="6">
    <location>
        <begin position="46"/>
        <end position="90"/>
    </location>
</feature>
<evidence type="ECO:0000313" key="10">
    <source>
        <dbReference type="EMBL" id="KAK7863584.1"/>
    </source>
</evidence>
<dbReference type="InterPro" id="IPR001478">
    <property type="entry name" value="PDZ"/>
</dbReference>
<dbReference type="PROSITE" id="PS50089">
    <property type="entry name" value="ZF_RING_2"/>
    <property type="match status" value="1"/>
</dbReference>
<evidence type="ECO:0000259" key="7">
    <source>
        <dbReference type="PROSITE" id="PS50004"/>
    </source>
</evidence>
<feature type="compositionally biased region" description="Basic and acidic residues" evidence="6">
    <location>
        <begin position="323"/>
        <end position="347"/>
    </location>
</feature>
<evidence type="ECO:0000256" key="2">
    <source>
        <dbReference type="ARBA" id="ARBA00022833"/>
    </source>
</evidence>
<comment type="subcellular location">
    <subcellularLocation>
        <location evidence="4">Synapse</location>
    </subcellularLocation>
</comment>
<dbReference type="SUPFAM" id="SSF49562">
    <property type="entry name" value="C2 domain (Calcium/lipid-binding domain, CaLB)"/>
    <property type="match status" value="2"/>
</dbReference>
<dbReference type="PROSITE" id="PS50106">
    <property type="entry name" value="PDZ"/>
    <property type="match status" value="1"/>
</dbReference>
<dbReference type="GO" id="GO:0042734">
    <property type="term" value="C:presynaptic membrane"/>
    <property type="evidence" value="ECO:0007669"/>
    <property type="project" value="TreeGrafter"/>
</dbReference>
<dbReference type="GO" id="GO:0048791">
    <property type="term" value="P:calcium ion-regulated exocytosis of neurotransmitter"/>
    <property type="evidence" value="ECO:0007669"/>
    <property type="project" value="TreeGrafter"/>
</dbReference>
<name>A0AAN9VES8_9ORTH</name>
<dbReference type="GO" id="GO:0050806">
    <property type="term" value="P:positive regulation of synaptic transmission"/>
    <property type="evidence" value="ECO:0007669"/>
    <property type="project" value="TreeGrafter"/>
</dbReference>
<organism evidence="10 11">
    <name type="scientific">Gryllus longicercus</name>
    <dbReference type="NCBI Taxonomy" id="2509291"/>
    <lineage>
        <taxon>Eukaryota</taxon>
        <taxon>Metazoa</taxon>
        <taxon>Ecdysozoa</taxon>
        <taxon>Arthropoda</taxon>
        <taxon>Hexapoda</taxon>
        <taxon>Insecta</taxon>
        <taxon>Pterygota</taxon>
        <taxon>Neoptera</taxon>
        <taxon>Polyneoptera</taxon>
        <taxon>Orthoptera</taxon>
        <taxon>Ensifera</taxon>
        <taxon>Gryllidea</taxon>
        <taxon>Grylloidea</taxon>
        <taxon>Gryllidae</taxon>
        <taxon>Gryllinae</taxon>
        <taxon>Gryllus</taxon>
    </lineage>
</organism>
<feature type="compositionally biased region" description="Basic and acidic residues" evidence="6">
    <location>
        <begin position="920"/>
        <end position="936"/>
    </location>
</feature>
<dbReference type="CDD" id="cd04031">
    <property type="entry name" value="C2A_RIM1alpha"/>
    <property type="match status" value="1"/>
</dbReference>
<dbReference type="Gene3D" id="2.30.42.10">
    <property type="match status" value="1"/>
</dbReference>
<gene>
    <name evidence="10" type="ORF">R5R35_013464</name>
</gene>
<evidence type="ECO:0000256" key="5">
    <source>
        <dbReference type="PROSITE-ProRule" id="PRU00175"/>
    </source>
</evidence>
<dbReference type="CDD" id="cd15751">
    <property type="entry name" value="FYVE_BSN_PCLO"/>
    <property type="match status" value="1"/>
</dbReference>
<keyword evidence="2" id="KW-0862">Zinc</keyword>
<feature type="compositionally biased region" description="Low complexity" evidence="6">
    <location>
        <begin position="487"/>
        <end position="498"/>
    </location>
</feature>
<dbReference type="GO" id="GO:0048788">
    <property type="term" value="C:cytoskeleton of presynaptic active zone"/>
    <property type="evidence" value="ECO:0007669"/>
    <property type="project" value="TreeGrafter"/>
</dbReference>
<evidence type="ECO:0008006" key="12">
    <source>
        <dbReference type="Google" id="ProtNLM"/>
    </source>
</evidence>
<feature type="region of interest" description="Disordered" evidence="6">
    <location>
        <begin position="184"/>
        <end position="429"/>
    </location>
</feature>
<feature type="compositionally biased region" description="Basic residues" evidence="6">
    <location>
        <begin position="376"/>
        <end position="391"/>
    </location>
</feature>
<reference evidence="10 11" key="1">
    <citation type="submission" date="2024-03" db="EMBL/GenBank/DDBJ databases">
        <title>The genome assembly and annotation of the cricket Gryllus longicercus Weissman &amp; Gray.</title>
        <authorList>
            <person name="Szrajer S."/>
            <person name="Gray D."/>
            <person name="Ylla G."/>
        </authorList>
    </citation>
    <scope>NUCLEOTIDE SEQUENCE [LARGE SCALE GENOMIC DNA]</scope>
    <source>
        <strain evidence="10">DAG 2021-001</strain>
        <tissue evidence="10">Whole body minus gut</tissue>
    </source>
</reference>
<evidence type="ECO:0000256" key="4">
    <source>
        <dbReference type="ARBA" id="ARBA00034103"/>
    </source>
</evidence>
<dbReference type="InterPro" id="IPR039032">
    <property type="entry name" value="Rim-like"/>
</dbReference>